<proteinExistence type="inferred from homology"/>
<dbReference type="InterPro" id="IPR029030">
    <property type="entry name" value="Caspase-like_dom_sf"/>
</dbReference>
<comment type="caution">
    <text evidence="15">The sequence shown here is derived from an EMBL/GenBank/DDBJ whole genome shotgun (WGS) entry which is preliminary data.</text>
</comment>
<dbReference type="EMBL" id="JAAWVQ010081120">
    <property type="protein sequence ID" value="MBN3278637.1"/>
    <property type="molecule type" value="Genomic_DNA"/>
</dbReference>
<dbReference type="Proteomes" id="UP001166093">
    <property type="component" value="Unassembled WGS sequence"/>
</dbReference>
<evidence type="ECO:0000256" key="3">
    <source>
        <dbReference type="ARBA" id="ARBA00022490"/>
    </source>
</evidence>
<dbReference type="SUPFAM" id="SSF52129">
    <property type="entry name" value="Caspase-like"/>
    <property type="match status" value="1"/>
</dbReference>
<comment type="subcellular location">
    <subcellularLocation>
        <location evidence="1">Cytoplasm</location>
    </subcellularLocation>
</comment>
<keyword evidence="16" id="KW-1185">Reference proteome</keyword>
<dbReference type="PRINTS" id="PR00376">
    <property type="entry name" value="IL1BCENZYME"/>
</dbReference>
<feature type="non-terminal residue" evidence="15">
    <location>
        <position position="1"/>
    </location>
</feature>
<feature type="non-terminal residue" evidence="15">
    <location>
        <position position="259"/>
    </location>
</feature>
<dbReference type="PROSITE" id="PS50207">
    <property type="entry name" value="CASPASE_P10"/>
    <property type="match status" value="1"/>
</dbReference>
<reference evidence="15" key="1">
    <citation type="journal article" date="2021" name="Cell">
        <title>Tracing the genetic footprints of vertebrate landing in non-teleost ray-finned fishes.</title>
        <authorList>
            <person name="Bi X."/>
            <person name="Wang K."/>
            <person name="Yang L."/>
            <person name="Pan H."/>
            <person name="Jiang H."/>
            <person name="Wei Q."/>
            <person name="Fang M."/>
            <person name="Yu H."/>
            <person name="Zhu C."/>
            <person name="Cai Y."/>
            <person name="He Y."/>
            <person name="Gan X."/>
            <person name="Zeng H."/>
            <person name="Yu D."/>
            <person name="Zhu Y."/>
            <person name="Jiang H."/>
            <person name="Qiu Q."/>
            <person name="Yang H."/>
            <person name="Zhang Y.E."/>
            <person name="Wang W."/>
            <person name="Zhu M."/>
            <person name="He S."/>
            <person name="Zhang G."/>
        </authorList>
    </citation>
    <scope>NUCLEOTIDE SEQUENCE</scope>
    <source>
        <strain evidence="15">Pddl_001</strain>
    </source>
</reference>
<comment type="similarity">
    <text evidence="2 12">Belongs to the peptidase C14A family.</text>
</comment>
<evidence type="ECO:0000256" key="12">
    <source>
        <dbReference type="RuleBase" id="RU003971"/>
    </source>
</evidence>
<keyword evidence="4" id="KW-0645">Protease</keyword>
<dbReference type="PROSITE" id="PS50208">
    <property type="entry name" value="CASPASE_P20"/>
    <property type="match status" value="1"/>
</dbReference>
<name>A0ABS2XW97_POLSP</name>
<evidence type="ECO:0000259" key="13">
    <source>
        <dbReference type="PROSITE" id="PS50207"/>
    </source>
</evidence>
<keyword evidence="7" id="KW-0788">Thiol protease</keyword>
<evidence type="ECO:0000256" key="6">
    <source>
        <dbReference type="ARBA" id="ARBA00022801"/>
    </source>
</evidence>
<organism evidence="15 16">
    <name type="scientific">Polyodon spathula</name>
    <name type="common">North American paddlefish</name>
    <name type="synonym">Squalus spathula</name>
    <dbReference type="NCBI Taxonomy" id="7913"/>
    <lineage>
        <taxon>Eukaryota</taxon>
        <taxon>Metazoa</taxon>
        <taxon>Chordata</taxon>
        <taxon>Craniata</taxon>
        <taxon>Vertebrata</taxon>
        <taxon>Euteleostomi</taxon>
        <taxon>Actinopterygii</taxon>
        <taxon>Chondrostei</taxon>
        <taxon>Acipenseriformes</taxon>
        <taxon>Polyodontidae</taxon>
        <taxon>Polyodon</taxon>
    </lineage>
</organism>
<dbReference type="PANTHER" id="PTHR10454:SF198">
    <property type="entry name" value="CASPASE-3"/>
    <property type="match status" value="1"/>
</dbReference>
<dbReference type="PROSITE" id="PS01122">
    <property type="entry name" value="CASPASE_CYS"/>
    <property type="match status" value="1"/>
</dbReference>
<evidence type="ECO:0000259" key="14">
    <source>
        <dbReference type="PROSITE" id="PS50208"/>
    </source>
</evidence>
<evidence type="ECO:0000256" key="4">
    <source>
        <dbReference type="ARBA" id="ARBA00022670"/>
    </source>
</evidence>
<dbReference type="InterPro" id="IPR002138">
    <property type="entry name" value="Pept_C14_p10"/>
</dbReference>
<evidence type="ECO:0000256" key="2">
    <source>
        <dbReference type="ARBA" id="ARBA00010134"/>
    </source>
</evidence>
<dbReference type="PANTHER" id="PTHR10454">
    <property type="entry name" value="CASPASE"/>
    <property type="match status" value="1"/>
</dbReference>
<dbReference type="InterPro" id="IPR002398">
    <property type="entry name" value="Pept_C14"/>
</dbReference>
<evidence type="ECO:0000256" key="1">
    <source>
        <dbReference type="ARBA" id="ARBA00004496"/>
    </source>
</evidence>
<dbReference type="EC" id="3.4.22.56" evidence="10"/>
<dbReference type="CDD" id="cd00032">
    <property type="entry name" value="CASc"/>
    <property type="match status" value="1"/>
</dbReference>
<evidence type="ECO:0000313" key="15">
    <source>
        <dbReference type="EMBL" id="MBN3278637.1"/>
    </source>
</evidence>
<keyword evidence="3" id="KW-0963">Cytoplasm</keyword>
<dbReference type="InterPro" id="IPR033139">
    <property type="entry name" value="Caspase_cys_AS"/>
</dbReference>
<comment type="catalytic activity">
    <reaction evidence="9">
        <text>Strict requirement for an Asp residue at positions P1 and P4. It has a preferred cleavage sequence of Asp-Xaa-Xaa-Asp-|- with a hydrophobic amino-acid residue at P2 and a hydrophilic amino-acid residue at P3, although Val or Ala are also accepted at this position.</text>
        <dbReference type="EC" id="3.4.22.56"/>
    </reaction>
</comment>
<dbReference type="InterPro" id="IPR001309">
    <property type="entry name" value="Pept_C14_p20"/>
</dbReference>
<sequence length="259" mass="29273">PHDEDMQVDAKPDHAHPYRYNMNYPSIGQCIIINNKNFDKKTGMNVRNGTDVDAGNLLKSFKMLGYKVKVFNDQTCRQIEQCLQSIAREDHSKEASFVCALLSHGDEGVLYGTDGCIEMKRLTSIFRGDRCKTLVGKPKLFFIQACRGTELDGGIESDSIESDSSPQKIPVEADFLYAYSTAPGYYSWRNTASGSWFIQSLCDVLSKYGRELELMQILTRVNHKVALEFESTSTIAGFNYKKQIPCIVSMLTKEVYFPH</sequence>
<evidence type="ECO:0000313" key="16">
    <source>
        <dbReference type="Proteomes" id="UP001166093"/>
    </source>
</evidence>
<dbReference type="Gene3D" id="3.30.70.1470">
    <property type="entry name" value="Caspase-like"/>
    <property type="match status" value="1"/>
</dbReference>
<keyword evidence="6" id="KW-0378">Hydrolase</keyword>
<dbReference type="Gene3D" id="3.40.50.1460">
    <property type="match status" value="1"/>
</dbReference>
<gene>
    <name evidence="15" type="primary">Casp3_0</name>
    <name evidence="15" type="ORF">GTO93_0000498</name>
</gene>
<dbReference type="SMART" id="SM00115">
    <property type="entry name" value="CASc"/>
    <property type="match status" value="1"/>
</dbReference>
<dbReference type="Pfam" id="PF00656">
    <property type="entry name" value="Peptidase_C14"/>
    <property type="match status" value="1"/>
</dbReference>
<evidence type="ECO:0000256" key="5">
    <source>
        <dbReference type="ARBA" id="ARBA00022703"/>
    </source>
</evidence>
<dbReference type="InterPro" id="IPR011600">
    <property type="entry name" value="Pept_C14_caspase"/>
</dbReference>
<accession>A0ABS2XW97</accession>
<protein>
    <recommendedName>
        <fullName evidence="11">Caspase-3</fullName>
        <ecNumber evidence="10">3.4.22.56</ecNumber>
    </recommendedName>
</protein>
<dbReference type="InterPro" id="IPR016129">
    <property type="entry name" value="Caspase_his_AS"/>
</dbReference>
<keyword evidence="5" id="KW-0053">Apoptosis</keyword>
<evidence type="ECO:0000256" key="8">
    <source>
        <dbReference type="ARBA" id="ARBA00023145"/>
    </source>
</evidence>
<evidence type="ECO:0000256" key="7">
    <source>
        <dbReference type="ARBA" id="ARBA00022807"/>
    </source>
</evidence>
<dbReference type="PROSITE" id="PS01121">
    <property type="entry name" value="CASPASE_HIS"/>
    <property type="match status" value="1"/>
</dbReference>
<feature type="domain" description="Caspase family p20" evidence="14">
    <location>
        <begin position="26"/>
        <end position="150"/>
    </location>
</feature>
<evidence type="ECO:0000256" key="9">
    <source>
        <dbReference type="ARBA" id="ARBA00036189"/>
    </source>
</evidence>
<evidence type="ECO:0000256" key="11">
    <source>
        <dbReference type="ARBA" id="ARBA00039708"/>
    </source>
</evidence>
<keyword evidence="8" id="KW-0865">Zymogen</keyword>
<evidence type="ECO:0000256" key="10">
    <source>
        <dbReference type="ARBA" id="ARBA00038900"/>
    </source>
</evidence>
<feature type="domain" description="Caspase family p10" evidence="13">
    <location>
        <begin position="165"/>
        <end position="259"/>
    </location>
</feature>
<dbReference type="InterPro" id="IPR015917">
    <property type="entry name" value="Pept_C14A"/>
</dbReference>